<organism evidence="2 3">
    <name type="scientific">Candidatus Clostridium radicumherbarum</name>
    <dbReference type="NCBI Taxonomy" id="3381662"/>
    <lineage>
        <taxon>Bacteria</taxon>
        <taxon>Bacillati</taxon>
        <taxon>Bacillota</taxon>
        <taxon>Clostridia</taxon>
        <taxon>Eubacteriales</taxon>
        <taxon>Clostridiaceae</taxon>
        <taxon>Clostridium</taxon>
    </lineage>
</organism>
<sequence>MLNTIQTALNYLFTLLEYAIFIDVILSWVYRGRGNTLIDILHIFTEPFMAPARKIQDRLIPSTMLDFSPIVAYFIIAVLRYIVNALFGILV</sequence>
<keyword evidence="1" id="KW-0812">Transmembrane</keyword>
<keyword evidence="1" id="KW-0472">Membrane</keyword>
<comment type="caution">
    <text evidence="2">The sequence shown here is derived from an EMBL/GenBank/DDBJ whole genome shotgun (WGS) entry which is preliminary data.</text>
</comment>
<dbReference type="InterPro" id="IPR003425">
    <property type="entry name" value="CCB3/YggT"/>
</dbReference>
<keyword evidence="1" id="KW-1133">Transmembrane helix</keyword>
<name>A0ABW8TV77_9CLOT</name>
<gene>
    <name evidence="2" type="ORF">ACJDUH_16110</name>
</gene>
<feature type="transmembrane region" description="Helical" evidence="1">
    <location>
        <begin position="70"/>
        <end position="90"/>
    </location>
</feature>
<evidence type="ECO:0000256" key="1">
    <source>
        <dbReference type="SAM" id="Phobius"/>
    </source>
</evidence>
<dbReference type="RefSeq" id="WP_406766230.1">
    <property type="nucleotide sequence ID" value="NZ_JBJHZY010000004.1"/>
</dbReference>
<dbReference type="EMBL" id="JBJHZY010000004">
    <property type="protein sequence ID" value="MFL0269602.1"/>
    <property type="molecule type" value="Genomic_DNA"/>
</dbReference>
<reference evidence="2 3" key="1">
    <citation type="submission" date="2024-11" db="EMBL/GenBank/DDBJ databases">
        <authorList>
            <person name="Heng Y.C."/>
            <person name="Lim A.C.H."/>
            <person name="Lee J.K.Y."/>
            <person name="Kittelmann S."/>
        </authorList>
    </citation>
    <scope>NUCLEOTIDE SEQUENCE [LARGE SCALE GENOMIC DNA]</scope>
    <source>
        <strain evidence="2 3">WILCCON 0202</strain>
    </source>
</reference>
<keyword evidence="3" id="KW-1185">Reference proteome</keyword>
<protein>
    <submittedName>
        <fullName evidence="2">YggT family protein</fullName>
    </submittedName>
</protein>
<proteinExistence type="predicted"/>
<accession>A0ABW8TV77</accession>
<evidence type="ECO:0000313" key="3">
    <source>
        <dbReference type="Proteomes" id="UP001623661"/>
    </source>
</evidence>
<dbReference type="Proteomes" id="UP001623661">
    <property type="component" value="Unassembled WGS sequence"/>
</dbReference>
<evidence type="ECO:0000313" key="2">
    <source>
        <dbReference type="EMBL" id="MFL0269602.1"/>
    </source>
</evidence>
<dbReference type="Pfam" id="PF02325">
    <property type="entry name" value="CCB3_YggT"/>
    <property type="match status" value="1"/>
</dbReference>
<feature type="transmembrane region" description="Helical" evidence="1">
    <location>
        <begin position="12"/>
        <end position="30"/>
    </location>
</feature>